<evidence type="ECO:0000313" key="2">
    <source>
        <dbReference type="EMBL" id="KAJ8021284.1"/>
    </source>
</evidence>
<accession>A0A9Q0YIP0</accession>
<organism evidence="2 3">
    <name type="scientific">Holothuria leucospilota</name>
    <name type="common">Black long sea cucumber</name>
    <name type="synonym">Mertensiothuria leucospilota</name>
    <dbReference type="NCBI Taxonomy" id="206669"/>
    <lineage>
        <taxon>Eukaryota</taxon>
        <taxon>Metazoa</taxon>
        <taxon>Echinodermata</taxon>
        <taxon>Eleutherozoa</taxon>
        <taxon>Echinozoa</taxon>
        <taxon>Holothuroidea</taxon>
        <taxon>Aspidochirotacea</taxon>
        <taxon>Aspidochirotida</taxon>
        <taxon>Holothuriidae</taxon>
        <taxon>Holothuria</taxon>
    </lineage>
</organism>
<name>A0A9Q0YIP0_HOLLE</name>
<comment type="caution">
    <text evidence="2">The sequence shown here is derived from an EMBL/GenBank/DDBJ whole genome shotgun (WGS) entry which is preliminary data.</text>
</comment>
<dbReference type="AlphaFoldDB" id="A0A9Q0YIP0"/>
<feature type="region of interest" description="Disordered" evidence="1">
    <location>
        <begin position="51"/>
        <end position="71"/>
    </location>
</feature>
<dbReference type="OrthoDB" id="7237786at2759"/>
<feature type="region of interest" description="Disordered" evidence="1">
    <location>
        <begin position="1"/>
        <end position="26"/>
    </location>
</feature>
<reference evidence="2" key="1">
    <citation type="submission" date="2021-10" db="EMBL/GenBank/DDBJ databases">
        <title>Tropical sea cucumber genome reveals ecological adaptation and Cuvierian tubules defense mechanism.</title>
        <authorList>
            <person name="Chen T."/>
        </authorList>
    </citation>
    <scope>NUCLEOTIDE SEQUENCE</scope>
    <source>
        <strain evidence="2">Nanhai2018</strain>
        <tissue evidence="2">Muscle</tissue>
    </source>
</reference>
<proteinExistence type="predicted"/>
<dbReference type="Proteomes" id="UP001152320">
    <property type="component" value="Chromosome 21"/>
</dbReference>
<protein>
    <submittedName>
        <fullName evidence="2">Uncharacterized protein</fullName>
    </submittedName>
</protein>
<keyword evidence="3" id="KW-1185">Reference proteome</keyword>
<sequence length="71" mass="7966">MALEQSINGDSKTEGEIVGISKESGAPERWFLTSHQRAAITTTLKDMCEMQDNDRLSQHKEATSNKIKKDE</sequence>
<evidence type="ECO:0000313" key="3">
    <source>
        <dbReference type="Proteomes" id="UP001152320"/>
    </source>
</evidence>
<evidence type="ECO:0000256" key="1">
    <source>
        <dbReference type="SAM" id="MobiDB-lite"/>
    </source>
</evidence>
<gene>
    <name evidence="2" type="ORF">HOLleu_38438</name>
</gene>
<dbReference type="EMBL" id="JAIZAY010000021">
    <property type="protein sequence ID" value="KAJ8021284.1"/>
    <property type="molecule type" value="Genomic_DNA"/>
</dbReference>
<feature type="compositionally biased region" description="Polar residues" evidence="1">
    <location>
        <begin position="1"/>
        <end position="10"/>
    </location>
</feature>